<evidence type="ECO:0000313" key="2">
    <source>
        <dbReference type="EMBL" id="MCL1125242.1"/>
    </source>
</evidence>
<feature type="compositionally biased region" description="Polar residues" evidence="1">
    <location>
        <begin position="183"/>
        <end position="202"/>
    </location>
</feature>
<evidence type="ECO:0000256" key="1">
    <source>
        <dbReference type="SAM" id="MobiDB-lite"/>
    </source>
</evidence>
<comment type="caution">
    <text evidence="2">The sequence shown here is derived from an EMBL/GenBank/DDBJ whole genome shotgun (WGS) entry which is preliminary data.</text>
</comment>
<dbReference type="RefSeq" id="WP_248940558.1">
    <property type="nucleotide sequence ID" value="NZ_JAKIKS010000043.1"/>
</dbReference>
<proteinExistence type="predicted"/>
<evidence type="ECO:0000313" key="3">
    <source>
        <dbReference type="Proteomes" id="UP001203423"/>
    </source>
</evidence>
<gene>
    <name evidence="2" type="ORF">L2764_12345</name>
</gene>
<organism evidence="2 3">
    <name type="scientific">Shewanella surugensis</name>
    <dbReference type="NCBI Taxonomy" id="212020"/>
    <lineage>
        <taxon>Bacteria</taxon>
        <taxon>Pseudomonadati</taxon>
        <taxon>Pseudomonadota</taxon>
        <taxon>Gammaproteobacteria</taxon>
        <taxon>Alteromonadales</taxon>
        <taxon>Shewanellaceae</taxon>
        <taxon>Shewanella</taxon>
    </lineage>
</organism>
<feature type="region of interest" description="Disordered" evidence="1">
    <location>
        <begin position="183"/>
        <end position="213"/>
    </location>
</feature>
<sequence length="342" mass="37717">MNTMDIKSLRLWVMVIFILMIVLDPMAMAVTKDLDLSPYTKTNYLLSKGRYKQASEHWDKLSVMFLANRNNLDQQTMWQSAGLAAALATIAADKNNDPIAYQYWADSTRYLLTGGTNWQQLQAYLHQRLETANTQLSVVLQVNDVTGGLDENLEKELSVLQVWDDKLNFFQFVAPKLGLNKYSDPQSRQAVSPPNARQINRSQGQKKGQQKKLSGFDANFSQTQSFIATPGAIQTQAEVGDSADLDAEDNPPFEDKAGEESIQSKAINSSAGGVSSASQGSIQSTPSNNPLARGNLAIIQDQQLEARQKRHSSSPNTVEPSAQDGSSDESNKALDDKRLVED</sequence>
<feature type="region of interest" description="Disordered" evidence="1">
    <location>
        <begin position="268"/>
        <end position="342"/>
    </location>
</feature>
<protein>
    <submittedName>
        <fullName evidence="2">Uncharacterized protein</fullName>
    </submittedName>
</protein>
<reference evidence="2 3" key="1">
    <citation type="submission" date="2022-01" db="EMBL/GenBank/DDBJ databases">
        <title>Whole genome-based taxonomy of the Shewanellaceae.</title>
        <authorList>
            <person name="Martin-Rodriguez A.J."/>
        </authorList>
    </citation>
    <scope>NUCLEOTIDE SEQUENCE [LARGE SCALE GENOMIC DNA]</scope>
    <source>
        <strain evidence="2 3">DSM 17177</strain>
    </source>
</reference>
<dbReference type="Proteomes" id="UP001203423">
    <property type="component" value="Unassembled WGS sequence"/>
</dbReference>
<name>A0ABT0LC31_9GAMM</name>
<dbReference type="EMBL" id="JAKIKS010000043">
    <property type="protein sequence ID" value="MCL1125242.1"/>
    <property type="molecule type" value="Genomic_DNA"/>
</dbReference>
<feature type="compositionally biased region" description="Low complexity" evidence="1">
    <location>
        <begin position="268"/>
        <end position="284"/>
    </location>
</feature>
<keyword evidence="3" id="KW-1185">Reference proteome</keyword>
<feature type="compositionally biased region" description="Polar residues" evidence="1">
    <location>
        <begin position="313"/>
        <end position="325"/>
    </location>
</feature>
<accession>A0ABT0LC31</accession>
<feature type="compositionally biased region" description="Basic and acidic residues" evidence="1">
    <location>
        <begin position="329"/>
        <end position="342"/>
    </location>
</feature>